<evidence type="ECO:0000313" key="2">
    <source>
        <dbReference type="EMBL" id="MFC3658752.1"/>
    </source>
</evidence>
<protein>
    <submittedName>
        <fullName evidence="2">Class I SAM-dependent methyltransferase</fullName>
        <ecNumber evidence="2">2.1.1.-</ecNumber>
    </submittedName>
</protein>
<dbReference type="InterPro" id="IPR013216">
    <property type="entry name" value="Methyltransf_11"/>
</dbReference>
<evidence type="ECO:0000313" key="3">
    <source>
        <dbReference type="Proteomes" id="UP001595724"/>
    </source>
</evidence>
<dbReference type="GO" id="GO:0008168">
    <property type="term" value="F:methyltransferase activity"/>
    <property type="evidence" value="ECO:0007669"/>
    <property type="project" value="UniProtKB-KW"/>
</dbReference>
<keyword evidence="2" id="KW-0489">Methyltransferase</keyword>
<dbReference type="EC" id="2.1.1.-" evidence="2"/>
<comment type="caution">
    <text evidence="2">The sequence shown here is derived from an EMBL/GenBank/DDBJ whole genome shotgun (WGS) entry which is preliminary data.</text>
</comment>
<dbReference type="RefSeq" id="WP_386705489.1">
    <property type="nucleotide sequence ID" value="NZ_JBHRYF010000001.1"/>
</dbReference>
<dbReference type="Gene3D" id="3.40.50.150">
    <property type="entry name" value="Vaccinia Virus protein VP39"/>
    <property type="match status" value="1"/>
</dbReference>
<keyword evidence="2" id="KW-0808">Transferase</keyword>
<proteinExistence type="predicted"/>
<gene>
    <name evidence="2" type="ORF">ACFOM9_01505</name>
</gene>
<name>A0ABV7UQH4_9GAMM</name>
<dbReference type="SUPFAM" id="SSF53335">
    <property type="entry name" value="S-adenosyl-L-methionine-dependent methyltransferases"/>
    <property type="match status" value="1"/>
</dbReference>
<dbReference type="GO" id="GO:0032259">
    <property type="term" value="P:methylation"/>
    <property type="evidence" value="ECO:0007669"/>
    <property type="project" value="UniProtKB-KW"/>
</dbReference>
<dbReference type="EMBL" id="JBHRYF010000001">
    <property type="protein sequence ID" value="MFC3658752.1"/>
    <property type="molecule type" value="Genomic_DNA"/>
</dbReference>
<dbReference type="PANTHER" id="PTHR43591:SF24">
    <property type="entry name" value="2-METHOXY-6-POLYPRENYL-1,4-BENZOQUINOL METHYLASE, MITOCHONDRIAL"/>
    <property type="match status" value="1"/>
</dbReference>
<dbReference type="InterPro" id="IPR029063">
    <property type="entry name" value="SAM-dependent_MTases_sf"/>
</dbReference>
<accession>A0ABV7UQH4</accession>
<evidence type="ECO:0000259" key="1">
    <source>
        <dbReference type="Pfam" id="PF08241"/>
    </source>
</evidence>
<dbReference type="Proteomes" id="UP001595724">
    <property type="component" value="Unassembled WGS sequence"/>
</dbReference>
<sequence>MLDFAPSHEHRRTAWSRYWKQDVLHSLPGSFQGNYAGEIGRFWQRQLVSLDASHRVLDIATGNGAIPQLVCHACANDMPRVDAIDLAEVMPDWVGSQPAQCRAALHFHAGVSAEALPFADASFDFATSQYGIEYCDAARAISEIVRVLKPEGRVALLLHHRGSRLAEVAREELRLTDWLLRDQGFLDQLVAIVPWVAQAASAEGRERLRADAAANRARDDFNHAMQALASEAAASPFPDLLEEARAFSAQALGALRSAPPADVLSHCRAHREALCDARLRYAELCERALDEDMMDAFAGRLATHGLVDIVHAPISHENGLLMGWTLTARAASASAA</sequence>
<reference evidence="3" key="1">
    <citation type="journal article" date="2019" name="Int. J. Syst. Evol. Microbiol.">
        <title>The Global Catalogue of Microorganisms (GCM) 10K type strain sequencing project: providing services to taxonomists for standard genome sequencing and annotation.</title>
        <authorList>
            <consortium name="The Broad Institute Genomics Platform"/>
            <consortium name="The Broad Institute Genome Sequencing Center for Infectious Disease"/>
            <person name="Wu L."/>
            <person name="Ma J."/>
        </authorList>
    </citation>
    <scope>NUCLEOTIDE SEQUENCE [LARGE SCALE GENOMIC DNA]</scope>
    <source>
        <strain evidence="3">KCTC 42211</strain>
    </source>
</reference>
<dbReference type="CDD" id="cd02440">
    <property type="entry name" value="AdoMet_MTases"/>
    <property type="match status" value="1"/>
</dbReference>
<dbReference type="PANTHER" id="PTHR43591">
    <property type="entry name" value="METHYLTRANSFERASE"/>
    <property type="match status" value="1"/>
</dbReference>
<organism evidence="2 3">
    <name type="scientific">Luteimonas notoginsengisoli</name>
    <dbReference type="NCBI Taxonomy" id="1578200"/>
    <lineage>
        <taxon>Bacteria</taxon>
        <taxon>Pseudomonadati</taxon>
        <taxon>Pseudomonadota</taxon>
        <taxon>Gammaproteobacteria</taxon>
        <taxon>Lysobacterales</taxon>
        <taxon>Lysobacteraceae</taxon>
        <taxon>Luteimonas</taxon>
    </lineage>
</organism>
<feature type="domain" description="Methyltransferase type 11" evidence="1">
    <location>
        <begin position="57"/>
        <end position="155"/>
    </location>
</feature>
<dbReference type="Pfam" id="PF08241">
    <property type="entry name" value="Methyltransf_11"/>
    <property type="match status" value="1"/>
</dbReference>
<keyword evidence="3" id="KW-1185">Reference proteome</keyword>